<dbReference type="RefSeq" id="WP_076996116.1">
    <property type="nucleotide sequence ID" value="NZ_MSPR01000009.1"/>
</dbReference>
<evidence type="ECO:0000313" key="1">
    <source>
        <dbReference type="EMBL" id="ONK26350.1"/>
    </source>
</evidence>
<comment type="caution">
    <text evidence="1">The sequence shown here is derived from an EMBL/GenBank/DDBJ whole genome shotgun (WGS) entry which is preliminary data.</text>
</comment>
<dbReference type="EMBL" id="MSPR01000009">
    <property type="protein sequence ID" value="ONK29097.1"/>
    <property type="molecule type" value="Genomic_DNA"/>
</dbReference>
<gene>
    <name evidence="2" type="ORF">BVE84_05780</name>
    <name evidence="1" type="ORF">BVE86_07720</name>
</gene>
<organism evidence="1 3">
    <name type="scientific">Streptococcus azizii</name>
    <dbReference type="NCBI Taxonomy" id="1579424"/>
    <lineage>
        <taxon>Bacteria</taxon>
        <taxon>Bacillati</taxon>
        <taxon>Bacillota</taxon>
        <taxon>Bacilli</taxon>
        <taxon>Lactobacillales</taxon>
        <taxon>Streptococcaceae</taxon>
        <taxon>Streptococcus</taxon>
    </lineage>
</organism>
<dbReference type="SUPFAM" id="SSF69304">
    <property type="entry name" value="Tricorn protease N-terminal domain"/>
    <property type="match status" value="1"/>
</dbReference>
<keyword evidence="4" id="KW-1185">Reference proteome</keyword>
<evidence type="ECO:0000313" key="3">
    <source>
        <dbReference type="Proteomes" id="UP000188600"/>
    </source>
</evidence>
<proteinExistence type="predicted"/>
<evidence type="ECO:0000313" key="4">
    <source>
        <dbReference type="Proteomes" id="UP000188946"/>
    </source>
</evidence>
<dbReference type="AlphaFoldDB" id="A0AB36JQ46"/>
<sequence length="372" mass="42727">MVNKSTIRKVIVAILLLAIGAFLLIPRLFSSAPEQFSIQSDVDFYVVGYHNIEGYKLKNNTFQKVSDDEVEIVKGQINPVLKRAEISNRYLVFSEEGPPLGVVGRIVSVDFKTGKINYNKTSDYAFTSSGVGPDYYFTSEANTDDSFIAVFDANLKEIDKYIFNDSIITTDFSNDGDYIYFLGTYVKGEGSYPTYLHHFSFDNKKIQLQNQEILYDHPEFTYFFHDSIVRRHQFYSVSSGYRINATKERVVLGQVFHYDMESGRKEFFDLSEVAPVNIFELNEDLLAIEHERNDSGKIGFSLFNVRNHTSHFVDLSQLGLSVETDYLKDIKQIDDNTLLVLAGSKLIEYAIRENTIMFKKEIDADMFHIWVN</sequence>
<reference evidence="3 4" key="1">
    <citation type="submission" date="2016-12" db="EMBL/GenBank/DDBJ databases">
        <authorList>
            <person name="Gulvik C.A."/>
        </authorList>
    </citation>
    <scope>NUCLEOTIDE SEQUENCE [LARGE SCALE GENOMIC DNA]</scope>
    <source>
        <strain evidence="2 4">12-5202</strain>
        <strain evidence="1 3">12-5291</strain>
    </source>
</reference>
<dbReference type="Proteomes" id="UP000188946">
    <property type="component" value="Unassembled WGS sequence"/>
</dbReference>
<evidence type="ECO:0000313" key="2">
    <source>
        <dbReference type="EMBL" id="ONK29097.1"/>
    </source>
</evidence>
<dbReference type="Proteomes" id="UP000188600">
    <property type="component" value="Unassembled WGS sequence"/>
</dbReference>
<name>A0AB36JQ46_9STRE</name>
<dbReference type="EMBL" id="MSPT01000016">
    <property type="protein sequence ID" value="ONK26350.1"/>
    <property type="molecule type" value="Genomic_DNA"/>
</dbReference>
<protein>
    <submittedName>
        <fullName evidence="1">Uncharacterized protein</fullName>
    </submittedName>
</protein>
<accession>A0AB36JQ46</accession>